<dbReference type="CDD" id="cd08557">
    <property type="entry name" value="PI-PLCc_bacteria_like"/>
    <property type="match status" value="1"/>
</dbReference>
<dbReference type="AlphaFoldDB" id="A0A010RLX1"/>
<proteinExistence type="predicted"/>
<gene>
    <name evidence="1" type="ORF">HK44_007800</name>
</gene>
<evidence type="ECO:0000313" key="1">
    <source>
        <dbReference type="EMBL" id="EXF93571.1"/>
    </source>
</evidence>
<reference evidence="1 2" key="1">
    <citation type="journal article" date="2011" name="J. Bacteriol.">
        <title>Draft genome sequence of the polycyclic aromatic hydrocarbon-degrading, genetically engineered bioluminescent bioreporter Pseudomonas fluorescens HK44.</title>
        <authorList>
            <person name="Chauhan A."/>
            <person name="Layton A.C."/>
            <person name="Williams D.E."/>
            <person name="Smartt A.E."/>
            <person name="Ripp S."/>
            <person name="Karpinets T.V."/>
            <person name="Brown S.D."/>
            <person name="Sayler G.S."/>
        </authorList>
    </citation>
    <scope>NUCLEOTIDE SEQUENCE [LARGE SCALE GENOMIC DNA]</scope>
    <source>
        <strain evidence="1 2">HK44</strain>
    </source>
</reference>
<dbReference type="OrthoDB" id="7021323at2"/>
<accession>A0A010RLX1</accession>
<dbReference type="Proteomes" id="UP000022611">
    <property type="component" value="Unassembled WGS sequence"/>
</dbReference>
<dbReference type="HOGENOM" id="CLU_966005_0_0_6"/>
<sequence>MPRNIVRYLNKQAWMNEVPDIDTMTLTDIIWPGAHNCGMDKKPPNYEVVIGHWTSCQNDTFSWQLAQGVRAFDIRLGYKPGHDQDIFYFHHNGLESHRVLDELIDAVLAFLEHNPNEFMVLDFHVLAGGKYAFDYKKFNALLLRRLGHKAIPFSHSRRSIGQLKQASAHRRLVLAAHGPDDLDETTFWPRVVHKWSDKAFTDTDDLRSHIANTLSAEHSGDFLWSLSATSYSFFGGPVDIKNAINDWFHQSRDWVSRCCIINTDFVEESEIVRYCWIANSMKAVSMR</sequence>
<dbReference type="EMBL" id="AFOY02000015">
    <property type="protein sequence ID" value="EXF93571.1"/>
    <property type="molecule type" value="Genomic_DNA"/>
</dbReference>
<dbReference type="PATRIC" id="fig|1042209.11.peg.3942"/>
<dbReference type="PROSITE" id="PS50007">
    <property type="entry name" value="PIPLC_X_DOMAIN"/>
    <property type="match status" value="1"/>
</dbReference>
<dbReference type="InterPro" id="IPR051057">
    <property type="entry name" value="PI-PLC_domain"/>
</dbReference>
<dbReference type="PANTHER" id="PTHR13593:SF113">
    <property type="entry name" value="SI:DKEY-266F7.9"/>
    <property type="match status" value="1"/>
</dbReference>
<dbReference type="Gene3D" id="3.20.20.190">
    <property type="entry name" value="Phosphatidylinositol (PI) phosphodiesterase"/>
    <property type="match status" value="1"/>
</dbReference>
<dbReference type="SUPFAM" id="SSF51695">
    <property type="entry name" value="PLC-like phosphodiesterases"/>
    <property type="match status" value="1"/>
</dbReference>
<name>A0A010RLX1_PSEFL</name>
<evidence type="ECO:0000313" key="2">
    <source>
        <dbReference type="Proteomes" id="UP000022611"/>
    </source>
</evidence>
<dbReference type="InterPro" id="IPR017946">
    <property type="entry name" value="PLC-like_Pdiesterase_TIM-brl"/>
</dbReference>
<dbReference type="GO" id="GO:0008081">
    <property type="term" value="F:phosphoric diester hydrolase activity"/>
    <property type="evidence" value="ECO:0007669"/>
    <property type="project" value="InterPro"/>
</dbReference>
<dbReference type="GO" id="GO:0006629">
    <property type="term" value="P:lipid metabolic process"/>
    <property type="evidence" value="ECO:0007669"/>
    <property type="project" value="InterPro"/>
</dbReference>
<dbReference type="RefSeq" id="WP_019690164.1">
    <property type="nucleotide sequence ID" value="NZ_AFOY02000015.1"/>
</dbReference>
<dbReference type="PANTHER" id="PTHR13593">
    <property type="match status" value="1"/>
</dbReference>
<organism evidence="1 2">
    <name type="scientific">Pseudomonas fluorescens HK44</name>
    <dbReference type="NCBI Taxonomy" id="1042209"/>
    <lineage>
        <taxon>Bacteria</taxon>
        <taxon>Pseudomonadati</taxon>
        <taxon>Pseudomonadota</taxon>
        <taxon>Gammaproteobacteria</taxon>
        <taxon>Pseudomonadales</taxon>
        <taxon>Pseudomonadaceae</taxon>
        <taxon>Pseudomonas</taxon>
    </lineage>
</organism>
<comment type="caution">
    <text evidence="1">The sequence shown here is derived from an EMBL/GenBank/DDBJ whole genome shotgun (WGS) entry which is preliminary data.</text>
</comment>
<protein>
    <submittedName>
        <fullName evidence="1">Phospholipase</fullName>
    </submittedName>
</protein>